<keyword evidence="2" id="KW-1185">Reference proteome</keyword>
<accession>A0A4R8Q7N3</accession>
<organism evidence="1 2">
    <name type="scientific">Colletotrichum spinosum</name>
    <dbReference type="NCBI Taxonomy" id="1347390"/>
    <lineage>
        <taxon>Eukaryota</taxon>
        <taxon>Fungi</taxon>
        <taxon>Dikarya</taxon>
        <taxon>Ascomycota</taxon>
        <taxon>Pezizomycotina</taxon>
        <taxon>Sordariomycetes</taxon>
        <taxon>Hypocreomycetidae</taxon>
        <taxon>Glomerellales</taxon>
        <taxon>Glomerellaceae</taxon>
        <taxon>Colletotrichum</taxon>
        <taxon>Colletotrichum orbiculare species complex</taxon>
    </lineage>
</organism>
<sequence length="162" mass="18384">MHRHTQGKRSSWWRAHLEVRHGGSLVGTWMQGELKRGMQVTTNLSIRDGHRFVPLLVTRPRVESSPRAPVLSSSQLQLQLPRATAGAFACRLSVIYRYQDPAAACGQPEIGRPLQSFQNPSASEMNKSHFRSERRGNIPYETTLEMRDRALRAQRRLLGSVL</sequence>
<evidence type="ECO:0000313" key="2">
    <source>
        <dbReference type="Proteomes" id="UP000295083"/>
    </source>
</evidence>
<dbReference type="Proteomes" id="UP000295083">
    <property type="component" value="Unassembled WGS sequence"/>
</dbReference>
<reference evidence="1 2" key="1">
    <citation type="submission" date="2018-11" db="EMBL/GenBank/DDBJ databases">
        <title>Genome sequence and assembly of Colletotrichum spinosum.</title>
        <authorList>
            <person name="Gan P."/>
            <person name="Shirasu K."/>
        </authorList>
    </citation>
    <scope>NUCLEOTIDE SEQUENCE [LARGE SCALE GENOMIC DNA]</scope>
    <source>
        <strain evidence="1 2">CBS 515.97</strain>
    </source>
</reference>
<dbReference type="AlphaFoldDB" id="A0A4R8Q7N3"/>
<evidence type="ECO:0000313" key="1">
    <source>
        <dbReference type="EMBL" id="TDZ32736.1"/>
    </source>
</evidence>
<proteinExistence type="predicted"/>
<name>A0A4R8Q7N3_9PEZI</name>
<protein>
    <submittedName>
        <fullName evidence="1">Uncharacterized protein</fullName>
    </submittedName>
</protein>
<gene>
    <name evidence="1" type="ORF">C8035_v011768</name>
</gene>
<dbReference type="EMBL" id="QAPG01000073">
    <property type="protein sequence ID" value="TDZ32736.1"/>
    <property type="molecule type" value="Genomic_DNA"/>
</dbReference>
<comment type="caution">
    <text evidence="1">The sequence shown here is derived from an EMBL/GenBank/DDBJ whole genome shotgun (WGS) entry which is preliminary data.</text>
</comment>